<proteinExistence type="predicted"/>
<reference evidence="1" key="1">
    <citation type="journal article" date="2020" name="Stud. Mycol.">
        <title>101 Dothideomycetes genomes: a test case for predicting lifestyles and emergence of pathogens.</title>
        <authorList>
            <person name="Haridas S."/>
            <person name="Albert R."/>
            <person name="Binder M."/>
            <person name="Bloem J."/>
            <person name="Labutti K."/>
            <person name="Salamov A."/>
            <person name="Andreopoulos B."/>
            <person name="Baker S."/>
            <person name="Barry K."/>
            <person name="Bills G."/>
            <person name="Bluhm B."/>
            <person name="Cannon C."/>
            <person name="Castanera R."/>
            <person name="Culley D."/>
            <person name="Daum C."/>
            <person name="Ezra D."/>
            <person name="Gonzalez J."/>
            <person name="Henrissat B."/>
            <person name="Kuo A."/>
            <person name="Liang C."/>
            <person name="Lipzen A."/>
            <person name="Lutzoni F."/>
            <person name="Magnuson J."/>
            <person name="Mondo S."/>
            <person name="Nolan M."/>
            <person name="Ohm R."/>
            <person name="Pangilinan J."/>
            <person name="Park H.-J."/>
            <person name="Ramirez L."/>
            <person name="Alfaro M."/>
            <person name="Sun H."/>
            <person name="Tritt A."/>
            <person name="Yoshinaga Y."/>
            <person name="Zwiers L.-H."/>
            <person name="Turgeon B."/>
            <person name="Goodwin S."/>
            <person name="Spatafora J."/>
            <person name="Crous P."/>
            <person name="Grigoriev I."/>
        </authorList>
    </citation>
    <scope>NUCLEOTIDE SEQUENCE</scope>
    <source>
        <strain evidence="1">ATCC 36951</strain>
    </source>
</reference>
<dbReference type="RefSeq" id="XP_033663569.1">
    <property type="nucleotide sequence ID" value="XM_033808334.1"/>
</dbReference>
<dbReference type="EMBL" id="ML993612">
    <property type="protein sequence ID" value="KAF2162680.1"/>
    <property type="molecule type" value="Genomic_DNA"/>
</dbReference>
<dbReference type="GeneID" id="54561606"/>
<evidence type="ECO:0000313" key="2">
    <source>
        <dbReference type="Proteomes" id="UP000799537"/>
    </source>
</evidence>
<organism evidence="1 2">
    <name type="scientific">Zasmidium cellare ATCC 36951</name>
    <dbReference type="NCBI Taxonomy" id="1080233"/>
    <lineage>
        <taxon>Eukaryota</taxon>
        <taxon>Fungi</taxon>
        <taxon>Dikarya</taxon>
        <taxon>Ascomycota</taxon>
        <taxon>Pezizomycotina</taxon>
        <taxon>Dothideomycetes</taxon>
        <taxon>Dothideomycetidae</taxon>
        <taxon>Mycosphaerellales</taxon>
        <taxon>Mycosphaerellaceae</taxon>
        <taxon>Zasmidium</taxon>
    </lineage>
</organism>
<name>A0A6A6C8W9_ZASCE</name>
<gene>
    <name evidence="1" type="ORF">M409DRAFT_26917</name>
</gene>
<evidence type="ECO:0008006" key="3">
    <source>
        <dbReference type="Google" id="ProtNLM"/>
    </source>
</evidence>
<accession>A0A6A6C8W9</accession>
<protein>
    <recommendedName>
        <fullName evidence="3">F-box domain-containing protein</fullName>
    </recommendedName>
</protein>
<evidence type="ECO:0000313" key="1">
    <source>
        <dbReference type="EMBL" id="KAF2162680.1"/>
    </source>
</evidence>
<dbReference type="AlphaFoldDB" id="A0A6A6C8W9"/>
<keyword evidence="2" id="KW-1185">Reference proteome</keyword>
<dbReference type="OrthoDB" id="3650064at2759"/>
<sequence length="174" mass="19892">MNTTARLTFHIPSDEAAIKNTTSNMRDTTNIRDNTNRDDLTISIQDLPPELFEMVLDFVLNPNETTTSITTYTLPAQLHLSRATRALFAARYYPTITFRYPHNNSNFMVRILQSMPRSHRLLVNSIQAVGAWSDFDAEFDLGFWWIAFAEGGKGEERMLREGASVRAGEEEEEK</sequence>
<dbReference type="Proteomes" id="UP000799537">
    <property type="component" value="Unassembled WGS sequence"/>
</dbReference>